<feature type="transmembrane region" description="Helical" evidence="6">
    <location>
        <begin position="238"/>
        <end position="260"/>
    </location>
</feature>
<evidence type="ECO:0000256" key="3">
    <source>
        <dbReference type="ARBA" id="ARBA00022692"/>
    </source>
</evidence>
<evidence type="ECO:0000313" key="8">
    <source>
        <dbReference type="Proteomes" id="UP001287282"/>
    </source>
</evidence>
<dbReference type="InterPro" id="IPR050930">
    <property type="entry name" value="MFS_Vesicular_Transporter"/>
</dbReference>
<feature type="transmembrane region" description="Helical" evidence="6">
    <location>
        <begin position="272"/>
        <end position="290"/>
    </location>
</feature>
<dbReference type="SUPFAM" id="SSF103473">
    <property type="entry name" value="MFS general substrate transporter"/>
    <property type="match status" value="1"/>
</dbReference>
<keyword evidence="4 6" id="KW-1133">Transmembrane helix</keyword>
<keyword evidence="2" id="KW-0813">Transport</keyword>
<feature type="transmembrane region" description="Helical" evidence="6">
    <location>
        <begin position="45"/>
        <end position="66"/>
    </location>
</feature>
<feature type="transmembrane region" description="Helical" evidence="6">
    <location>
        <begin position="133"/>
        <end position="155"/>
    </location>
</feature>
<feature type="transmembrane region" description="Helical" evidence="6">
    <location>
        <begin position="99"/>
        <end position="121"/>
    </location>
</feature>
<comment type="caution">
    <text evidence="7">The sequence shown here is derived from an EMBL/GenBank/DDBJ whole genome shotgun (WGS) entry which is preliminary data.</text>
</comment>
<name>A0ABU3X4V4_9BACI</name>
<proteinExistence type="predicted"/>
<feature type="transmembrane region" description="Helical" evidence="6">
    <location>
        <begin position="75"/>
        <end position="93"/>
    </location>
</feature>
<evidence type="ECO:0000256" key="5">
    <source>
        <dbReference type="ARBA" id="ARBA00023136"/>
    </source>
</evidence>
<dbReference type="PANTHER" id="PTHR23506:SF23">
    <property type="entry name" value="GH10249P"/>
    <property type="match status" value="1"/>
</dbReference>
<evidence type="ECO:0000256" key="6">
    <source>
        <dbReference type="SAM" id="Phobius"/>
    </source>
</evidence>
<sequence>MPSMKVTQTVLFLLIFYFVFADVTLSPYYPQFFSKVFGVKDLDYTAFYIFIARLTVIIAVPIWGVLSRYIEVKHLLYIGQWISFVILILMATAQDAQQFLTYTIFLLVGKSSFFLLYPLLIELNGQKRRSAVVGAYHMVFHGAIIVGTLSGAWFIRLENPLLLFYGLAVVELMLWLLSIFTFRSLSTRKKAVARKEAPTYSTKRQLAFLALMGVVIFAFHTANNMIRPYFTTYTMNDFHLSIAESSVLFMVPSAMAILAYPVIRKFYSKERVPFIFLLALGVLTISLLVQGMTGSFMVLVIGRIFYGFFLAIAQSALELYLFNRSSNHLQVYTVASSFQNAGLLVAPYLASATLTSYSLAAPFVFAGAICLGTLLVARLSMSIEAKPPFQENKMKEAM</sequence>
<dbReference type="EMBL" id="JAWJBA010000001">
    <property type="protein sequence ID" value="MDV2682920.1"/>
    <property type="molecule type" value="Genomic_DNA"/>
</dbReference>
<feature type="transmembrane region" description="Helical" evidence="6">
    <location>
        <begin position="296"/>
        <end position="317"/>
    </location>
</feature>
<evidence type="ECO:0000256" key="2">
    <source>
        <dbReference type="ARBA" id="ARBA00022448"/>
    </source>
</evidence>
<gene>
    <name evidence="7" type="ORF">RYX56_00885</name>
</gene>
<dbReference type="Gene3D" id="1.20.1250.20">
    <property type="entry name" value="MFS general substrate transporter like domains"/>
    <property type="match status" value="2"/>
</dbReference>
<evidence type="ECO:0000313" key="7">
    <source>
        <dbReference type="EMBL" id="MDV2682920.1"/>
    </source>
</evidence>
<feature type="transmembrane region" description="Helical" evidence="6">
    <location>
        <begin position="356"/>
        <end position="377"/>
    </location>
</feature>
<keyword evidence="3 6" id="KW-0812">Transmembrane</keyword>
<reference evidence="7 8" key="1">
    <citation type="submission" date="2023-10" db="EMBL/GenBank/DDBJ databases">
        <title>Screening of Alkalihalobacillus lindianensis BZ-TG-R113 and Its Alleviation of Salt Stress on Rapeseed Growth.</title>
        <authorList>
            <person name="Zhao B."/>
            <person name="Guo T."/>
        </authorList>
    </citation>
    <scope>NUCLEOTIDE SEQUENCE [LARGE SCALE GENOMIC DNA]</scope>
    <source>
        <strain evidence="7 8">BZ-TG-R113</strain>
    </source>
</reference>
<feature type="transmembrane region" description="Helical" evidence="6">
    <location>
        <begin position="161"/>
        <end position="185"/>
    </location>
</feature>
<dbReference type="InterPro" id="IPR036259">
    <property type="entry name" value="MFS_trans_sf"/>
</dbReference>
<comment type="subcellular location">
    <subcellularLocation>
        <location evidence="1">Cell membrane</location>
        <topology evidence="1">Multi-pass membrane protein</topology>
    </subcellularLocation>
</comment>
<keyword evidence="5 6" id="KW-0472">Membrane</keyword>
<dbReference type="Proteomes" id="UP001287282">
    <property type="component" value="Unassembled WGS sequence"/>
</dbReference>
<dbReference type="RefSeq" id="WP_317120252.1">
    <property type="nucleotide sequence ID" value="NZ_JAWJBA010000001.1"/>
</dbReference>
<feature type="transmembrane region" description="Helical" evidence="6">
    <location>
        <begin position="329"/>
        <end position="350"/>
    </location>
</feature>
<keyword evidence="8" id="KW-1185">Reference proteome</keyword>
<evidence type="ECO:0000256" key="1">
    <source>
        <dbReference type="ARBA" id="ARBA00004651"/>
    </source>
</evidence>
<dbReference type="InterPro" id="IPR011701">
    <property type="entry name" value="MFS"/>
</dbReference>
<accession>A0ABU3X4V4</accession>
<dbReference type="Pfam" id="PF07690">
    <property type="entry name" value="MFS_1"/>
    <property type="match status" value="1"/>
</dbReference>
<evidence type="ECO:0000256" key="4">
    <source>
        <dbReference type="ARBA" id="ARBA00022989"/>
    </source>
</evidence>
<feature type="transmembrane region" description="Helical" evidence="6">
    <location>
        <begin position="206"/>
        <end position="226"/>
    </location>
</feature>
<dbReference type="PANTHER" id="PTHR23506">
    <property type="entry name" value="GH10249P"/>
    <property type="match status" value="1"/>
</dbReference>
<protein>
    <submittedName>
        <fullName evidence="7">MFS transporter</fullName>
    </submittedName>
</protein>
<organism evidence="7 8">
    <name type="scientific">Alkalihalophilus lindianensis</name>
    <dbReference type="NCBI Taxonomy" id="1630542"/>
    <lineage>
        <taxon>Bacteria</taxon>
        <taxon>Bacillati</taxon>
        <taxon>Bacillota</taxon>
        <taxon>Bacilli</taxon>
        <taxon>Bacillales</taxon>
        <taxon>Bacillaceae</taxon>
        <taxon>Alkalihalophilus</taxon>
    </lineage>
</organism>